<dbReference type="Pfam" id="PF13966">
    <property type="entry name" value="zf-RVT"/>
    <property type="match status" value="1"/>
</dbReference>
<evidence type="ECO:0000259" key="2">
    <source>
        <dbReference type="Pfam" id="PF13456"/>
    </source>
</evidence>
<keyword evidence="5" id="KW-1185">Reference proteome</keyword>
<keyword evidence="1" id="KW-1133">Transmembrane helix</keyword>
<feature type="domain" description="RNase H type-1" evidence="2">
    <location>
        <begin position="109"/>
        <end position="215"/>
    </location>
</feature>
<evidence type="ECO:0000256" key="1">
    <source>
        <dbReference type="SAM" id="Phobius"/>
    </source>
</evidence>
<dbReference type="Gene3D" id="3.30.420.10">
    <property type="entry name" value="Ribonuclease H-like superfamily/Ribonuclease H"/>
    <property type="match status" value="1"/>
</dbReference>
<dbReference type="InterPro" id="IPR026960">
    <property type="entry name" value="RVT-Znf"/>
</dbReference>
<accession>A0ABD1QF33</accession>
<comment type="caution">
    <text evidence="4">The sequence shown here is derived from an EMBL/GenBank/DDBJ whole genome shotgun (WGS) entry which is preliminary data.</text>
</comment>
<evidence type="ECO:0000259" key="3">
    <source>
        <dbReference type="Pfam" id="PF13966"/>
    </source>
</evidence>
<protein>
    <submittedName>
        <fullName evidence="4">RNase H domain-containing protein</fullName>
    </submittedName>
</protein>
<dbReference type="Proteomes" id="UP001604336">
    <property type="component" value="Unassembled WGS sequence"/>
</dbReference>
<feature type="transmembrane region" description="Helical" evidence="1">
    <location>
        <begin position="82"/>
        <end position="100"/>
    </location>
</feature>
<dbReference type="InterPro" id="IPR053151">
    <property type="entry name" value="RNase_H-like"/>
</dbReference>
<keyword evidence="1" id="KW-0472">Membrane</keyword>
<sequence>MFVWRLWHNWISLDDILQKKLGIQLASKCQCCNKEETINHVFLNGKCAKEVCNHFCLRMGFPFMSCSHPRSIFMMWISNRHVRPGSLFAVVPLLIFWFLWNGRNKSKYNEGGVTRNHLGKVAWGFYEYYEACSILEAELKAVETRLRLCWQTNINKLWVEIDSKAAMLLCTQKDKGPWEVQYTLESIHQYTSKMDIQFTFTWREGNKVADWFANKGYIEKRFNLLQGNELHGIIRGLIRMDKMNMASIRMLKGGLEEGGR</sequence>
<dbReference type="Pfam" id="PF13456">
    <property type="entry name" value="RVT_3"/>
    <property type="match status" value="1"/>
</dbReference>
<feature type="domain" description="Reverse transcriptase zinc-binding" evidence="3">
    <location>
        <begin position="1"/>
        <end position="51"/>
    </location>
</feature>
<dbReference type="InterPro" id="IPR002156">
    <property type="entry name" value="RNaseH_domain"/>
</dbReference>
<gene>
    <name evidence="4" type="ORF">Adt_35551</name>
</gene>
<organism evidence="4 5">
    <name type="scientific">Abeliophyllum distichum</name>
    <dbReference type="NCBI Taxonomy" id="126358"/>
    <lineage>
        <taxon>Eukaryota</taxon>
        <taxon>Viridiplantae</taxon>
        <taxon>Streptophyta</taxon>
        <taxon>Embryophyta</taxon>
        <taxon>Tracheophyta</taxon>
        <taxon>Spermatophyta</taxon>
        <taxon>Magnoliopsida</taxon>
        <taxon>eudicotyledons</taxon>
        <taxon>Gunneridae</taxon>
        <taxon>Pentapetalae</taxon>
        <taxon>asterids</taxon>
        <taxon>lamiids</taxon>
        <taxon>Lamiales</taxon>
        <taxon>Oleaceae</taxon>
        <taxon>Forsythieae</taxon>
        <taxon>Abeliophyllum</taxon>
    </lineage>
</organism>
<dbReference type="AlphaFoldDB" id="A0ABD1QF33"/>
<dbReference type="PANTHER" id="PTHR47723:SF19">
    <property type="entry name" value="POLYNUCLEOTIDYL TRANSFERASE, RIBONUCLEASE H-LIKE SUPERFAMILY PROTEIN"/>
    <property type="match status" value="1"/>
</dbReference>
<dbReference type="SUPFAM" id="SSF53098">
    <property type="entry name" value="Ribonuclease H-like"/>
    <property type="match status" value="1"/>
</dbReference>
<dbReference type="EMBL" id="JBFOLK010000011">
    <property type="protein sequence ID" value="KAL2474815.1"/>
    <property type="molecule type" value="Genomic_DNA"/>
</dbReference>
<keyword evidence="1" id="KW-0812">Transmembrane</keyword>
<evidence type="ECO:0000313" key="4">
    <source>
        <dbReference type="EMBL" id="KAL2474815.1"/>
    </source>
</evidence>
<dbReference type="CDD" id="cd06222">
    <property type="entry name" value="RNase_H_like"/>
    <property type="match status" value="1"/>
</dbReference>
<dbReference type="InterPro" id="IPR044730">
    <property type="entry name" value="RNase_H-like_dom_plant"/>
</dbReference>
<dbReference type="PANTHER" id="PTHR47723">
    <property type="entry name" value="OS05G0353850 PROTEIN"/>
    <property type="match status" value="1"/>
</dbReference>
<dbReference type="InterPro" id="IPR036397">
    <property type="entry name" value="RNaseH_sf"/>
</dbReference>
<name>A0ABD1QF33_9LAMI</name>
<dbReference type="InterPro" id="IPR012337">
    <property type="entry name" value="RNaseH-like_sf"/>
</dbReference>
<reference evidence="5" key="1">
    <citation type="submission" date="2024-07" db="EMBL/GenBank/DDBJ databases">
        <title>Two chromosome-level genome assemblies of Korean endemic species Abeliophyllum distichum and Forsythia ovata (Oleaceae).</title>
        <authorList>
            <person name="Jang H."/>
        </authorList>
    </citation>
    <scope>NUCLEOTIDE SEQUENCE [LARGE SCALE GENOMIC DNA]</scope>
</reference>
<proteinExistence type="predicted"/>
<evidence type="ECO:0000313" key="5">
    <source>
        <dbReference type="Proteomes" id="UP001604336"/>
    </source>
</evidence>